<dbReference type="InterPro" id="IPR010428">
    <property type="entry name" value="Zincin_1"/>
</dbReference>
<dbReference type="GO" id="GO:0008237">
    <property type="term" value="F:metallopeptidase activity"/>
    <property type="evidence" value="ECO:0007669"/>
    <property type="project" value="UniProtKB-KW"/>
</dbReference>
<protein>
    <submittedName>
        <fullName evidence="2">Predicted Zn-dependent protease, minimal metalloprotease (MMP)-like domain</fullName>
    </submittedName>
</protein>
<feature type="region of interest" description="Disordered" evidence="1">
    <location>
        <begin position="52"/>
        <end position="76"/>
    </location>
</feature>
<dbReference type="EMBL" id="FNZI01000002">
    <property type="protein sequence ID" value="SEJ20637.1"/>
    <property type="molecule type" value="Genomic_DNA"/>
</dbReference>
<keyword evidence="2" id="KW-0645">Protease</keyword>
<dbReference type="InterPro" id="IPR038555">
    <property type="entry name" value="Zincin_1_sf"/>
</dbReference>
<dbReference type="SUPFAM" id="SSF55486">
    <property type="entry name" value="Metalloproteases ('zincins'), catalytic domain"/>
    <property type="match status" value="1"/>
</dbReference>
<evidence type="ECO:0000313" key="2">
    <source>
        <dbReference type="EMBL" id="SEJ20637.1"/>
    </source>
</evidence>
<keyword evidence="2" id="KW-0378">Hydrolase</keyword>
<evidence type="ECO:0000256" key="1">
    <source>
        <dbReference type="SAM" id="MobiDB-lite"/>
    </source>
</evidence>
<dbReference type="Gene3D" id="3.30.2010.20">
    <property type="match status" value="1"/>
</dbReference>
<dbReference type="Pfam" id="PF06262">
    <property type="entry name" value="Zincin_1"/>
    <property type="match status" value="1"/>
</dbReference>
<organism evidence="2 3">
    <name type="scientific">Demequina mangrovi</name>
    <dbReference type="NCBI Taxonomy" id="1043493"/>
    <lineage>
        <taxon>Bacteria</taxon>
        <taxon>Bacillati</taxon>
        <taxon>Actinomycetota</taxon>
        <taxon>Actinomycetes</taxon>
        <taxon>Micrococcales</taxon>
        <taxon>Demequinaceae</taxon>
        <taxon>Demequina</taxon>
    </lineage>
</organism>
<dbReference type="STRING" id="1043493.SAMN05421637_1149"/>
<dbReference type="RefSeq" id="WP_042216813.1">
    <property type="nucleotide sequence ID" value="NZ_BBLU01000022.1"/>
</dbReference>
<reference evidence="3" key="1">
    <citation type="submission" date="2016-10" db="EMBL/GenBank/DDBJ databases">
        <authorList>
            <person name="Varghese N."/>
        </authorList>
    </citation>
    <scope>NUCLEOTIDE SEQUENCE [LARGE SCALE GENOMIC DNA]</scope>
    <source>
        <strain evidence="3">DSM 24868</strain>
    </source>
</reference>
<dbReference type="CDD" id="cd12954">
    <property type="entry name" value="MMP_TTHA0227_like_1"/>
    <property type="match status" value="1"/>
</dbReference>
<proteinExistence type="predicted"/>
<dbReference type="eggNOG" id="COG3824">
    <property type="taxonomic scope" value="Bacteria"/>
</dbReference>
<feature type="region of interest" description="Disordered" evidence="1">
    <location>
        <begin position="1"/>
        <end position="20"/>
    </location>
</feature>
<feature type="compositionally biased region" description="Basic residues" evidence="1">
    <location>
        <begin position="1"/>
        <end position="12"/>
    </location>
</feature>
<dbReference type="GO" id="GO:0006508">
    <property type="term" value="P:proteolysis"/>
    <property type="evidence" value="ECO:0007669"/>
    <property type="project" value="UniProtKB-KW"/>
</dbReference>
<dbReference type="OrthoDB" id="4966605at2"/>
<keyword evidence="3" id="KW-1185">Reference proteome</keyword>
<accession>A0A1H6X208</accession>
<gene>
    <name evidence="2" type="ORF">SAMN05421637_1149</name>
</gene>
<dbReference type="AlphaFoldDB" id="A0A1H6X208"/>
<sequence>MSRRDRHGRGLRRPLLPFGAPGHRTRAERFDELVADAVDRLEPRWGDTWGRIEFGTEDVPPSDPTPWEDGVPLGRLFPADLGQPTRVVLYRRTLEQRADPAELPGLVRDVIAEHIAHVVGRPPEEVDPEYGTG</sequence>
<keyword evidence="2" id="KW-0482">Metalloprotease</keyword>
<name>A0A1H6X208_9MICO</name>
<dbReference type="Proteomes" id="UP000183315">
    <property type="component" value="Unassembled WGS sequence"/>
</dbReference>
<evidence type="ECO:0000313" key="3">
    <source>
        <dbReference type="Proteomes" id="UP000183315"/>
    </source>
</evidence>